<organism evidence="6 7">
    <name type="scientific">Frankia alni (strain DSM 45986 / CECT 9034 / ACN14a)</name>
    <dbReference type="NCBI Taxonomy" id="326424"/>
    <lineage>
        <taxon>Bacteria</taxon>
        <taxon>Bacillati</taxon>
        <taxon>Actinomycetota</taxon>
        <taxon>Actinomycetes</taxon>
        <taxon>Frankiales</taxon>
        <taxon>Frankiaceae</taxon>
        <taxon>Frankia</taxon>
    </lineage>
</organism>
<dbReference type="RefSeq" id="WP_011607470.1">
    <property type="nucleotide sequence ID" value="NC_008278.1"/>
</dbReference>
<dbReference type="EMBL" id="CT573213">
    <property type="protein sequence ID" value="CAJ65048.1"/>
    <property type="molecule type" value="Genomic_DNA"/>
</dbReference>
<feature type="domain" description="Aerobactin siderophore biosynthesis IucA/IucC N-terminal" evidence="4">
    <location>
        <begin position="191"/>
        <end position="475"/>
    </location>
</feature>
<dbReference type="AlphaFoldDB" id="Q0RBY2"/>
<protein>
    <submittedName>
        <fullName evidence="6">Siderophore biosynthetic enzyme</fullName>
    </submittedName>
</protein>
<dbReference type="InterPro" id="IPR022770">
    <property type="entry name" value="IucA/IucC-like_C"/>
</dbReference>
<dbReference type="InterPro" id="IPR007310">
    <property type="entry name" value="Aerobactin_biosyn_IucA/IucC_N"/>
</dbReference>
<dbReference type="Pfam" id="PF06276">
    <property type="entry name" value="FhuF"/>
    <property type="match status" value="1"/>
</dbReference>
<evidence type="ECO:0000256" key="3">
    <source>
        <dbReference type="SAM" id="MobiDB-lite"/>
    </source>
</evidence>
<dbReference type="PANTHER" id="PTHR34384:SF6">
    <property type="entry name" value="STAPHYLOFERRIN B SYNTHASE"/>
    <property type="match status" value="1"/>
</dbReference>
<comment type="similarity">
    <text evidence="2">Belongs to the IucA/IucC family.</text>
</comment>
<sequence>MTLPPPTAGFPPPPVRPGGSAYLWRQAGRALLTKLIAELAYEDLLRPQIEDDAGGPDLAEHPPIGRGPLLAHQLVTAGAVYRFRARRGTFGSWWIDPASLTRTAPPVGGQGPLLSPPSGPEDHRPVDPHGQARSGAAAADDPVRFLRDAQPLLGWPDPVVADVVRDLLATQSADQCLLATASPAASLAGLSFVALEGHQSGHPCLVANKGRLGFGAAASRFTPEARSPFRLRWVAAHPTIGRCWDIASTGPDHPDESTMDRSGNAALVRAELDSATRAQFADVLGRALVAAAPPGDAPARASQPPSPTAPPTAAEDYVWLPVHPWQWENVIVPLFAAELATGLLVPLGEGPDRYLPLQAVRTLANIDRPERRNVKLALMIRNTLVWRGMSAADAAAGPAVSRWLLDLRDADPFLREVTGVLPLPEVAGAAVGHGVYDAIPGAPYRLHELLGVIWRDPVERHLVDGEQARSLASLLTIGSDGRSLTAELVARSGQSAHDWLAALFAALLPPLLHYLYRYGVAFTPHGENIICIFDAEQRPRRIAVKDFGADIELVDGDFPERAGMPAQAAAYCRRWPGPLLAHSVLSAVFAGHFRYFSVLAADHLQVEEGEFWRLVRAAVDGYHARFPQLRDRFREIDLLTPRFDRVCLNREQLAGAGFHDRADRDGGFDLMHGEVANPVATITARGPASPAEASMAQTEGG</sequence>
<dbReference type="eggNOG" id="COG4264">
    <property type="taxonomic scope" value="Bacteria"/>
</dbReference>
<dbReference type="Gene3D" id="1.10.510.40">
    <property type="match status" value="1"/>
</dbReference>
<feature type="region of interest" description="Disordered" evidence="3">
    <location>
        <begin position="104"/>
        <end position="139"/>
    </location>
</feature>
<accession>Q0RBY2</accession>
<feature type="region of interest" description="Disordered" evidence="3">
    <location>
        <begin position="293"/>
        <end position="312"/>
    </location>
</feature>
<name>Q0RBY2_FRAAA</name>
<reference evidence="6 7" key="1">
    <citation type="journal article" date="2007" name="Genome Res.">
        <title>Genome characteristics of facultatively symbiotic Frankia sp. strains reflect host range and host plant biogeography.</title>
        <authorList>
            <person name="Normand P."/>
            <person name="Lapierre P."/>
            <person name="Tisa L.S."/>
            <person name="Gogarten J.P."/>
            <person name="Alloisio N."/>
            <person name="Bagnarol E."/>
            <person name="Bassi C.A."/>
            <person name="Berry A.M."/>
            <person name="Bickhart D.M."/>
            <person name="Choisne N."/>
            <person name="Couloux A."/>
            <person name="Cournoyer B."/>
            <person name="Cruveiller S."/>
            <person name="Daubin V."/>
            <person name="Demange N."/>
            <person name="Francino M.P."/>
            <person name="Goltsman E."/>
            <person name="Huang Y."/>
            <person name="Kopp O.R."/>
            <person name="Labarre L."/>
            <person name="Lapidus A."/>
            <person name="Lavire C."/>
            <person name="Marechal J."/>
            <person name="Martinez M."/>
            <person name="Mastronunzio J.E."/>
            <person name="Mullin B.C."/>
            <person name="Niemann J."/>
            <person name="Pujic P."/>
            <person name="Rawnsley T."/>
            <person name="Rouy Z."/>
            <person name="Schenowitz C."/>
            <person name="Sellstedt A."/>
            <person name="Tavares F."/>
            <person name="Tomkins J.P."/>
            <person name="Vallenet D."/>
            <person name="Valverde C."/>
            <person name="Wall L.G."/>
            <person name="Wang Y."/>
            <person name="Medigue C."/>
            <person name="Benson D.R."/>
        </authorList>
    </citation>
    <scope>NUCLEOTIDE SEQUENCE [LARGE SCALE GENOMIC DNA]</scope>
    <source>
        <strain evidence="7">DSM 45986 / CECT 9034 / ACN14a</strain>
    </source>
</reference>
<dbReference type="Gene3D" id="3.30.310.280">
    <property type="match status" value="1"/>
</dbReference>
<dbReference type="HOGENOM" id="CLU_018524_1_1_11"/>
<feature type="domain" description="Aerobactin siderophore biosynthesis IucA/IucC-like C-terminal" evidence="5">
    <location>
        <begin position="498"/>
        <end position="655"/>
    </location>
</feature>
<dbReference type="Proteomes" id="UP000000657">
    <property type="component" value="Chromosome"/>
</dbReference>
<comment type="pathway">
    <text evidence="1">Siderophore biosynthesis.</text>
</comment>
<evidence type="ECO:0000313" key="6">
    <source>
        <dbReference type="EMBL" id="CAJ65048.1"/>
    </source>
</evidence>
<evidence type="ECO:0000259" key="4">
    <source>
        <dbReference type="Pfam" id="PF04183"/>
    </source>
</evidence>
<dbReference type="GO" id="GO:0016881">
    <property type="term" value="F:acid-amino acid ligase activity"/>
    <property type="evidence" value="ECO:0007669"/>
    <property type="project" value="UniProtKB-ARBA"/>
</dbReference>
<dbReference type="Pfam" id="PF04183">
    <property type="entry name" value="IucA_IucC"/>
    <property type="match status" value="1"/>
</dbReference>
<dbReference type="PANTHER" id="PTHR34384">
    <property type="entry name" value="L-2,3-DIAMINOPROPANOATE--CITRATE LIGASE"/>
    <property type="match status" value="1"/>
</dbReference>
<feature type="compositionally biased region" description="Low complexity" evidence="3">
    <location>
        <begin position="293"/>
        <end position="303"/>
    </location>
</feature>
<evidence type="ECO:0000313" key="7">
    <source>
        <dbReference type="Proteomes" id="UP000000657"/>
    </source>
</evidence>
<dbReference type="Gene3D" id="6.10.250.3370">
    <property type="match status" value="1"/>
</dbReference>
<dbReference type="InterPro" id="IPR037455">
    <property type="entry name" value="LucA/IucC-like"/>
</dbReference>
<dbReference type="STRING" id="326424.FRAAL6425"/>
<dbReference type="GO" id="GO:0019290">
    <property type="term" value="P:siderophore biosynthetic process"/>
    <property type="evidence" value="ECO:0007669"/>
    <property type="project" value="InterPro"/>
</dbReference>
<dbReference type="OrthoDB" id="495728at2"/>
<evidence type="ECO:0000256" key="2">
    <source>
        <dbReference type="ARBA" id="ARBA00007832"/>
    </source>
</evidence>
<keyword evidence="7" id="KW-1185">Reference proteome</keyword>
<evidence type="ECO:0000256" key="1">
    <source>
        <dbReference type="ARBA" id="ARBA00004924"/>
    </source>
</evidence>
<evidence type="ECO:0000259" key="5">
    <source>
        <dbReference type="Pfam" id="PF06276"/>
    </source>
</evidence>
<proteinExistence type="inferred from homology"/>
<dbReference type="KEGG" id="fal:FRAAL6425"/>
<gene>
    <name evidence="6" type="ordered locus">FRAAL6425</name>
</gene>